<evidence type="ECO:0000313" key="1">
    <source>
        <dbReference type="EMBL" id="KAI6089857.1"/>
    </source>
</evidence>
<keyword evidence="1" id="KW-0032">Aminotransferase</keyword>
<keyword evidence="2" id="KW-1185">Reference proteome</keyword>
<accession>A0ACC0DB21</accession>
<proteinExistence type="predicted"/>
<name>A0ACC0DB21_9PEZI</name>
<keyword evidence="1" id="KW-0808">Transferase</keyword>
<evidence type="ECO:0000313" key="2">
    <source>
        <dbReference type="Proteomes" id="UP001497680"/>
    </source>
</evidence>
<protein>
    <submittedName>
        <fullName evidence="1">Aminotransferase</fullName>
    </submittedName>
</protein>
<dbReference type="EMBL" id="MU394293">
    <property type="protein sequence ID" value="KAI6089857.1"/>
    <property type="molecule type" value="Genomic_DNA"/>
</dbReference>
<sequence>MDSFQIFTSIRYDPALLKVPDFGFANTGWNQEPSPFYMLDFHRDRMLRAAIYWKWEAAIATISGEEGLENLKRFLQSITSELDDSPHRVMITLAQDGSLAHQISSLPVTGLSNLLPDWLPSPNLEDSDQVKAGKTPTKDSVYEIVLDNQKTAKSEFTHYKTTSREMYNGARKRAHINPGDKKEALLVNEDGHIMEGTITTPYFWRGEKWVTPPVPAQFNASRGSGGNDGTTRRWALERNLVTAQIVFADSLVDGEECWISNGLRGFICGKVKLH</sequence>
<reference evidence="1 2" key="1">
    <citation type="journal article" date="2022" name="New Phytol.">
        <title>Ecological generalism drives hyperdiversity of secondary metabolite gene clusters in xylarialean endophytes.</title>
        <authorList>
            <person name="Franco M.E.E."/>
            <person name="Wisecaver J.H."/>
            <person name="Arnold A.E."/>
            <person name="Ju Y.M."/>
            <person name="Slot J.C."/>
            <person name="Ahrendt S."/>
            <person name="Moore L.P."/>
            <person name="Eastman K.E."/>
            <person name="Scott K."/>
            <person name="Konkel Z."/>
            <person name="Mondo S.J."/>
            <person name="Kuo A."/>
            <person name="Hayes R.D."/>
            <person name="Haridas S."/>
            <person name="Andreopoulos B."/>
            <person name="Riley R."/>
            <person name="LaButti K."/>
            <person name="Pangilinan J."/>
            <person name="Lipzen A."/>
            <person name="Amirebrahimi M."/>
            <person name="Yan J."/>
            <person name="Adam C."/>
            <person name="Keymanesh K."/>
            <person name="Ng V."/>
            <person name="Louie K."/>
            <person name="Northen T."/>
            <person name="Drula E."/>
            <person name="Henrissat B."/>
            <person name="Hsieh H.M."/>
            <person name="Youens-Clark K."/>
            <person name="Lutzoni F."/>
            <person name="Miadlikowska J."/>
            <person name="Eastwood D.C."/>
            <person name="Hamelin R.C."/>
            <person name="Grigoriev I.V."/>
            <person name="U'Ren J.M."/>
        </authorList>
    </citation>
    <scope>NUCLEOTIDE SEQUENCE [LARGE SCALE GENOMIC DNA]</scope>
    <source>
        <strain evidence="1 2">ER1909</strain>
    </source>
</reference>
<comment type="caution">
    <text evidence="1">The sequence shown here is derived from an EMBL/GenBank/DDBJ whole genome shotgun (WGS) entry which is preliminary data.</text>
</comment>
<gene>
    <name evidence="1" type="ORF">F4821DRAFT_43572</name>
</gene>
<dbReference type="Proteomes" id="UP001497680">
    <property type="component" value="Unassembled WGS sequence"/>
</dbReference>
<organism evidence="1 2">
    <name type="scientific">Hypoxylon rubiginosum</name>
    <dbReference type="NCBI Taxonomy" id="110542"/>
    <lineage>
        <taxon>Eukaryota</taxon>
        <taxon>Fungi</taxon>
        <taxon>Dikarya</taxon>
        <taxon>Ascomycota</taxon>
        <taxon>Pezizomycotina</taxon>
        <taxon>Sordariomycetes</taxon>
        <taxon>Xylariomycetidae</taxon>
        <taxon>Xylariales</taxon>
        <taxon>Hypoxylaceae</taxon>
        <taxon>Hypoxylon</taxon>
    </lineage>
</organism>